<feature type="transmembrane region" description="Helical" evidence="2">
    <location>
        <begin position="48"/>
        <end position="66"/>
    </location>
</feature>
<evidence type="ECO:0000256" key="2">
    <source>
        <dbReference type="SAM" id="Phobius"/>
    </source>
</evidence>
<keyword evidence="2" id="KW-1133">Transmembrane helix</keyword>
<feature type="transmembrane region" description="Helical" evidence="2">
    <location>
        <begin position="86"/>
        <end position="105"/>
    </location>
</feature>
<dbReference type="AlphaFoldDB" id="A0A6C0LVX2"/>
<feature type="region of interest" description="Disordered" evidence="1">
    <location>
        <begin position="1"/>
        <end position="20"/>
    </location>
</feature>
<sequence>MAPPTRRYQDINPPATGMDANGNRINITQVQAGGATTYLVQRRSMMELFYVGIYTGSAFSVIFIISDSIPIFVDEFTPDDWNPATIRGIAVAMWIVINLAFVILLSRIIPLND</sequence>
<keyword evidence="2" id="KW-0472">Membrane</keyword>
<name>A0A6C0LVX2_9ZZZZ</name>
<keyword evidence="2" id="KW-0812">Transmembrane</keyword>
<proteinExistence type="predicted"/>
<organism evidence="3">
    <name type="scientific">viral metagenome</name>
    <dbReference type="NCBI Taxonomy" id="1070528"/>
    <lineage>
        <taxon>unclassified sequences</taxon>
        <taxon>metagenomes</taxon>
        <taxon>organismal metagenomes</taxon>
    </lineage>
</organism>
<evidence type="ECO:0000256" key="1">
    <source>
        <dbReference type="SAM" id="MobiDB-lite"/>
    </source>
</evidence>
<reference evidence="3" key="1">
    <citation type="journal article" date="2020" name="Nature">
        <title>Giant virus diversity and host interactions through global metagenomics.</title>
        <authorList>
            <person name="Schulz F."/>
            <person name="Roux S."/>
            <person name="Paez-Espino D."/>
            <person name="Jungbluth S."/>
            <person name="Walsh D.A."/>
            <person name="Denef V.J."/>
            <person name="McMahon K.D."/>
            <person name="Konstantinidis K.T."/>
            <person name="Eloe-Fadrosh E.A."/>
            <person name="Kyrpides N.C."/>
            <person name="Woyke T."/>
        </authorList>
    </citation>
    <scope>NUCLEOTIDE SEQUENCE</scope>
    <source>
        <strain evidence="3">GVMAG-S-1016704-121</strain>
    </source>
</reference>
<dbReference type="EMBL" id="MN740557">
    <property type="protein sequence ID" value="QHU33382.1"/>
    <property type="molecule type" value="Genomic_DNA"/>
</dbReference>
<evidence type="ECO:0000313" key="3">
    <source>
        <dbReference type="EMBL" id="QHU33382.1"/>
    </source>
</evidence>
<protein>
    <submittedName>
        <fullName evidence="3">Uncharacterized protein</fullName>
    </submittedName>
</protein>
<accession>A0A6C0LVX2</accession>